<reference evidence="2" key="1">
    <citation type="submission" date="2021-01" db="EMBL/GenBank/DDBJ databases">
        <title>Phytophthora aleatoria, a newly-described species from Pinus radiata is distinct from Phytophthora cactorum isolates based on comparative genomics.</title>
        <authorList>
            <person name="Mcdougal R."/>
            <person name="Panda P."/>
            <person name="Williams N."/>
            <person name="Studholme D.J."/>
        </authorList>
    </citation>
    <scope>NUCLEOTIDE SEQUENCE</scope>
    <source>
        <strain evidence="2">NZFS 3830</strain>
    </source>
</reference>
<dbReference type="OrthoDB" id="71223at2759"/>
<protein>
    <submittedName>
        <fullName evidence="2">Uncharacterized protein</fullName>
    </submittedName>
</protein>
<evidence type="ECO:0000256" key="1">
    <source>
        <dbReference type="SAM" id="MobiDB-lite"/>
    </source>
</evidence>
<dbReference type="Proteomes" id="UP000688947">
    <property type="component" value="Unassembled WGS sequence"/>
</dbReference>
<dbReference type="VEuPathDB" id="FungiDB:PC110_g5648"/>
<feature type="non-terminal residue" evidence="2">
    <location>
        <position position="1"/>
    </location>
</feature>
<dbReference type="AlphaFoldDB" id="A0A8T1U854"/>
<gene>
    <name evidence="2" type="ORF">JG687_00010547</name>
</gene>
<evidence type="ECO:0000313" key="3">
    <source>
        <dbReference type="Proteomes" id="UP000688947"/>
    </source>
</evidence>
<accession>A0A8T1U854</accession>
<evidence type="ECO:0000313" key="2">
    <source>
        <dbReference type="EMBL" id="KAG6956535.1"/>
    </source>
</evidence>
<feature type="region of interest" description="Disordered" evidence="1">
    <location>
        <begin position="1"/>
        <end position="25"/>
    </location>
</feature>
<comment type="caution">
    <text evidence="2">The sequence shown here is derived from an EMBL/GenBank/DDBJ whole genome shotgun (WGS) entry which is preliminary data.</text>
</comment>
<feature type="non-terminal residue" evidence="2">
    <location>
        <position position="271"/>
    </location>
</feature>
<organism evidence="2 3">
    <name type="scientific">Phytophthora cactorum</name>
    <dbReference type="NCBI Taxonomy" id="29920"/>
    <lineage>
        <taxon>Eukaryota</taxon>
        <taxon>Sar</taxon>
        <taxon>Stramenopiles</taxon>
        <taxon>Oomycota</taxon>
        <taxon>Peronosporomycetes</taxon>
        <taxon>Peronosporales</taxon>
        <taxon>Peronosporaceae</taxon>
        <taxon>Phytophthora</taxon>
    </lineage>
</organism>
<proteinExistence type="predicted"/>
<sequence>SRNKVPGSRYFAASRDQSGSKKCGSTLREKFGRYGARRTKAPDNSSGIPRNPIYDRVPFNHRLFGGFYAVILLLLHASDDATSECSFWTATIEMKCVLFLSSLVAGVVNAAKYPLGPNRFLGTCLDSAWVTQMEAERVIDSQDRDLNGRLVHPFLQPALKYPRHRVDDPRTSSGKVFTDNCMASDELFYGAYQDADGKNRGEVNGTLVLDLCAWDTHALATMVLAIMAEEVSGYKISINKGGAGVDITERMSSVGSGKCTPTHLNVEVWTS</sequence>
<name>A0A8T1U854_9STRA</name>
<dbReference type="EMBL" id="JAENGZ010000602">
    <property type="protein sequence ID" value="KAG6956535.1"/>
    <property type="molecule type" value="Genomic_DNA"/>
</dbReference>